<evidence type="ECO:0000313" key="7">
    <source>
        <dbReference type="Proteomes" id="UP000503169"/>
    </source>
</evidence>
<dbReference type="Proteomes" id="UP000236514">
    <property type="component" value="Unassembled WGS sequence"/>
</dbReference>
<dbReference type="InterPro" id="IPR050375">
    <property type="entry name" value="MFS_TsgA-like"/>
</dbReference>
<evidence type="ECO:0000256" key="3">
    <source>
        <dbReference type="SAM" id="Phobius"/>
    </source>
</evidence>
<dbReference type="Gene3D" id="1.20.1250.20">
    <property type="entry name" value="MFS general substrate transporter like domains"/>
    <property type="match status" value="2"/>
</dbReference>
<accession>A0A0R2E1D2</accession>
<feature type="transmembrane region" description="Helical" evidence="3">
    <location>
        <begin position="21"/>
        <end position="41"/>
    </location>
</feature>
<name>A0A0R2E1D2_LIMFE</name>
<dbReference type="AlphaFoldDB" id="A0A0R2E1D2"/>
<keyword evidence="3" id="KW-0812">Transmembrane</keyword>
<keyword evidence="3" id="KW-1133">Transmembrane helix</keyword>
<feature type="transmembrane region" description="Helical" evidence="3">
    <location>
        <begin position="348"/>
        <end position="370"/>
    </location>
</feature>
<keyword evidence="3" id="KW-0472">Membrane</keyword>
<dbReference type="Proteomes" id="UP000503169">
    <property type="component" value="Chromosome"/>
</dbReference>
<feature type="transmembrane region" description="Helical" evidence="3">
    <location>
        <begin position="61"/>
        <end position="82"/>
    </location>
</feature>
<dbReference type="PANTHER" id="PTHR43702:SF11">
    <property type="entry name" value="L-FUCOSE-PROTON SYMPORTER"/>
    <property type="match status" value="1"/>
</dbReference>
<feature type="transmembrane region" description="Helical" evidence="3">
    <location>
        <begin position="324"/>
        <end position="342"/>
    </location>
</feature>
<keyword evidence="2" id="KW-1003">Cell membrane</keyword>
<dbReference type="InterPro" id="IPR005275">
    <property type="entry name" value="Lfuc_symporter_FucP"/>
</dbReference>
<feature type="transmembrane region" description="Helical" evidence="3">
    <location>
        <begin position="295"/>
        <end position="312"/>
    </location>
</feature>
<sequence length="442" mass="49290">MDNLKKQSWVQYDDGYLSKTPVWQYILVSLIFPMWGMAASLNDILITQFKTVFTLSDTATAFVQSAFYGGYFLIALPASYIIRKNTYKTAIMTGLTFFIIGCALFFPASHMATYGMFLAAIFVIAIGLSFLETSCDTYSTMMGPREFANRRINISQTLIPFGDAMGIILGKYLIFSGHSNLQNESAGLNAAQKMALNKEVLALTLRPYKYILFVLLILLVLVAITKMPYGKAKADAKTANQPSMGESLNYLFHNWRFMKAVGAQFLYVGIQTCVWSFTIRLALRIVPGISDHAATNYMIISYMVWFVGKLFANWFMNRYSITKTMIWYCVLGTIVLLLTCSIHSPLAIWGAVATSFFFGPVYPTVYAHGLDQIEEKQHTETGGALMVMSLVGGAALPVIMGRVSDLTGSMQFSFIVPAIGFALILWFFLSEHKIAKKEAQKA</sequence>
<dbReference type="EMBL" id="POTQ01000009">
    <property type="protein sequence ID" value="PNV57897.1"/>
    <property type="molecule type" value="Genomic_DNA"/>
</dbReference>
<dbReference type="PANTHER" id="PTHR43702">
    <property type="entry name" value="L-FUCOSE-PROTON SYMPORTER"/>
    <property type="match status" value="1"/>
</dbReference>
<dbReference type="Pfam" id="PF07690">
    <property type="entry name" value="MFS_1"/>
    <property type="match status" value="1"/>
</dbReference>
<evidence type="ECO:0000313" key="6">
    <source>
        <dbReference type="Proteomes" id="UP000236514"/>
    </source>
</evidence>
<protein>
    <submittedName>
        <fullName evidence="5">L-fucose-proton symporter</fullName>
    </submittedName>
    <submittedName>
        <fullName evidence="4">L-fucose:H+ symporter permease</fullName>
    </submittedName>
</protein>
<gene>
    <name evidence="4" type="primary">fucP</name>
    <name evidence="4" type="ORF">C1Y38_05285</name>
    <name evidence="5" type="ORF">HCY95_02008</name>
</gene>
<reference evidence="5 7" key="2">
    <citation type="submission" date="2020-04" db="EMBL/GenBank/DDBJ databases">
        <title>Novel strain L. Fermentum HFD1 producer antibacterial peptides.</title>
        <authorList>
            <person name="Ozhegov G.D."/>
            <person name="Pavlova A.S."/>
            <person name="Zhuravleva D.E."/>
            <person name="Gogoleva N.V."/>
            <person name="Shagimardanova E.I."/>
            <person name="Markelova M.I."/>
            <person name="Yarullina D.R."/>
            <person name="Kayumov A.R."/>
        </authorList>
    </citation>
    <scope>NUCLEOTIDE SEQUENCE [LARGE SCALE GENOMIC DNA]</scope>
    <source>
        <strain evidence="5 7">HFD1</strain>
    </source>
</reference>
<dbReference type="GO" id="GO:0015535">
    <property type="term" value="F:fucose:proton symporter activity"/>
    <property type="evidence" value="ECO:0007669"/>
    <property type="project" value="InterPro"/>
</dbReference>
<comment type="subcellular location">
    <subcellularLocation>
        <location evidence="1">Cell inner membrane</location>
        <topology evidence="1">Multi-pass membrane protein</topology>
    </subcellularLocation>
</comment>
<feature type="transmembrane region" description="Helical" evidence="3">
    <location>
        <begin position="89"/>
        <end position="106"/>
    </location>
</feature>
<evidence type="ECO:0000256" key="1">
    <source>
        <dbReference type="ARBA" id="ARBA00004429"/>
    </source>
</evidence>
<dbReference type="InterPro" id="IPR036259">
    <property type="entry name" value="MFS_trans_sf"/>
</dbReference>
<evidence type="ECO:0000256" key="2">
    <source>
        <dbReference type="ARBA" id="ARBA00022475"/>
    </source>
</evidence>
<dbReference type="InterPro" id="IPR011701">
    <property type="entry name" value="MFS"/>
</dbReference>
<feature type="transmembrane region" description="Helical" evidence="3">
    <location>
        <begin position="112"/>
        <end position="131"/>
    </location>
</feature>
<dbReference type="SUPFAM" id="SSF103473">
    <property type="entry name" value="MFS general substrate transporter"/>
    <property type="match status" value="1"/>
</dbReference>
<evidence type="ECO:0000313" key="4">
    <source>
        <dbReference type="EMBL" id="PNV57897.1"/>
    </source>
</evidence>
<proteinExistence type="predicted"/>
<feature type="transmembrane region" description="Helical" evidence="3">
    <location>
        <begin position="210"/>
        <end position="229"/>
    </location>
</feature>
<reference evidence="4 6" key="1">
    <citation type="submission" date="2018-01" db="EMBL/GenBank/DDBJ databases">
        <title>Draft genome sequence of the feruloyl esterase-producing strain Lactobacillus fermentum CRL 1446, isolated from artisanal goat milk cheese.</title>
        <authorList>
            <person name="Abeijon Mukdsi M.C."/>
            <person name="Saavedra L."/>
            <person name="Gauffin Cano M.P."/>
            <person name="Hebert E.M."/>
            <person name="Medina R.B."/>
        </authorList>
    </citation>
    <scope>NUCLEOTIDE SEQUENCE [LARGE SCALE GENOMIC DNA]</scope>
    <source>
        <strain evidence="4 6">CRL 1446</strain>
    </source>
</reference>
<feature type="transmembrane region" description="Helical" evidence="3">
    <location>
        <begin position="412"/>
        <end position="429"/>
    </location>
</feature>
<organism evidence="4 6">
    <name type="scientific">Limosilactobacillus fermentum</name>
    <name type="common">Lactobacillus fermentum</name>
    <dbReference type="NCBI Taxonomy" id="1613"/>
    <lineage>
        <taxon>Bacteria</taxon>
        <taxon>Bacillati</taxon>
        <taxon>Bacillota</taxon>
        <taxon>Bacilli</taxon>
        <taxon>Lactobacillales</taxon>
        <taxon>Lactobacillaceae</taxon>
        <taxon>Limosilactobacillus</taxon>
    </lineage>
</organism>
<dbReference type="RefSeq" id="WP_003681137.1">
    <property type="nucleotide sequence ID" value="NZ_CAKMAZ010000056.1"/>
</dbReference>
<feature type="transmembrane region" description="Helical" evidence="3">
    <location>
        <begin position="152"/>
        <end position="174"/>
    </location>
</feature>
<feature type="transmembrane region" description="Helical" evidence="3">
    <location>
        <begin position="265"/>
        <end position="283"/>
    </location>
</feature>
<dbReference type="NCBIfam" id="TIGR00885">
    <property type="entry name" value="fucP"/>
    <property type="match status" value="1"/>
</dbReference>
<feature type="transmembrane region" description="Helical" evidence="3">
    <location>
        <begin position="382"/>
        <end position="400"/>
    </location>
</feature>
<dbReference type="GO" id="GO:0005886">
    <property type="term" value="C:plasma membrane"/>
    <property type="evidence" value="ECO:0007669"/>
    <property type="project" value="UniProtKB-SubCell"/>
</dbReference>
<dbReference type="CDD" id="cd17394">
    <property type="entry name" value="MFS_FucP_like"/>
    <property type="match status" value="1"/>
</dbReference>
<dbReference type="EMBL" id="CP050919">
    <property type="protein sequence ID" value="QIX59548.1"/>
    <property type="molecule type" value="Genomic_DNA"/>
</dbReference>
<evidence type="ECO:0000313" key="5">
    <source>
        <dbReference type="EMBL" id="QIX59548.1"/>
    </source>
</evidence>